<dbReference type="FunFam" id="1.10.8.430:FF:000003">
    <property type="entry name" value="Probable disease resistance protein At5g66910"/>
    <property type="match status" value="1"/>
</dbReference>
<evidence type="ECO:0000259" key="5">
    <source>
        <dbReference type="Pfam" id="PF18052"/>
    </source>
</evidence>
<dbReference type="Gene3D" id="1.20.5.4130">
    <property type="match status" value="1"/>
</dbReference>
<dbReference type="InterPro" id="IPR055414">
    <property type="entry name" value="LRR_R13L4/SHOC2-like"/>
</dbReference>
<dbReference type="InterPro" id="IPR058922">
    <property type="entry name" value="WHD_DRP"/>
</dbReference>
<dbReference type="InterPro" id="IPR036388">
    <property type="entry name" value="WH-like_DNA-bd_sf"/>
</dbReference>
<reference evidence="8 9" key="1">
    <citation type="journal article" date="2019" name="Nat. Plants">
        <title>Stout camphor tree genome fills gaps in understanding of flowering plant genome evolution.</title>
        <authorList>
            <person name="Chaw S.M."/>
            <person name="Liu Y.C."/>
            <person name="Wu Y.W."/>
            <person name="Wang H.Y."/>
            <person name="Lin C.I."/>
            <person name="Wu C.S."/>
            <person name="Ke H.M."/>
            <person name="Chang L.Y."/>
            <person name="Hsu C.Y."/>
            <person name="Yang H.T."/>
            <person name="Sudianto E."/>
            <person name="Hsu M.H."/>
            <person name="Wu K.P."/>
            <person name="Wang L.N."/>
            <person name="Leebens-Mack J.H."/>
            <person name="Tsai I.J."/>
        </authorList>
    </citation>
    <scope>NUCLEOTIDE SEQUENCE [LARGE SCALE GENOMIC DNA]</scope>
    <source>
        <strain evidence="9">cv. Chaw 1501</strain>
        <tissue evidence="8">Young leaves</tissue>
    </source>
</reference>
<dbReference type="Pfam" id="PF23559">
    <property type="entry name" value="WHD_DRP"/>
    <property type="match status" value="1"/>
</dbReference>
<evidence type="ECO:0000256" key="1">
    <source>
        <dbReference type="ARBA" id="ARBA00022737"/>
    </source>
</evidence>
<dbReference type="Gene3D" id="1.10.10.10">
    <property type="entry name" value="Winged helix-like DNA-binding domain superfamily/Winged helix DNA-binding domain"/>
    <property type="match status" value="1"/>
</dbReference>
<dbReference type="InterPro" id="IPR027417">
    <property type="entry name" value="P-loop_NTPase"/>
</dbReference>
<dbReference type="InterPro" id="IPR044974">
    <property type="entry name" value="Disease_R_plants"/>
</dbReference>
<feature type="domain" description="NB-ARC" evidence="4">
    <location>
        <begin position="170"/>
        <end position="339"/>
    </location>
</feature>
<evidence type="ECO:0000313" key="8">
    <source>
        <dbReference type="EMBL" id="RWR76953.1"/>
    </source>
</evidence>
<feature type="domain" description="Disease resistance R13L4/SHOC-2-like LRR" evidence="7">
    <location>
        <begin position="542"/>
        <end position="805"/>
    </location>
</feature>
<accession>A0A3S3MIA3</accession>
<keyword evidence="2" id="KW-0547">Nucleotide-binding</keyword>
<dbReference type="FunFam" id="1.10.10.10:FF:000322">
    <property type="entry name" value="Probable disease resistance protein At1g63360"/>
    <property type="match status" value="1"/>
</dbReference>
<keyword evidence="9" id="KW-1185">Reference proteome</keyword>
<dbReference type="FunFam" id="3.40.50.300:FF:001091">
    <property type="entry name" value="Probable disease resistance protein At1g61300"/>
    <property type="match status" value="1"/>
</dbReference>
<dbReference type="Proteomes" id="UP000283530">
    <property type="component" value="Unassembled WGS sequence"/>
</dbReference>
<sequence length="836" mass="96200">MASEAVVSFVVGKLGDLLIEEARLLYDVRDQFEWIVGELRRMQCFLKDADAKQKEDERVRNWVKEIRDVSYDAEDVIDTFILTQTARDSRRTRRRPFLCVKRYICIVSELTTRHRVAKKIQHIKMKIGDISSSLHTYGIRDINVGGQETRLNIRRRSLALYEEPELTGMQESMTTLKEQLINEEARRCVISIVGMGGSGKTTLAKKVCRDVKDNFDCHAFIYLSQQYGIRDVLIRIIECVMSLSPGEKENSNEEYLSKKLRDHLSEKRYLVVIDDIWTMQAWDELKLFLPDGLSKSRVMLTTRNKEVALHADNVINHHYIRLLNENESWELFHKKIFPKGVVCPLELMETGKKILAKCHGLPLAIVVLGGLLSRRDMTFIAWSKVLDSVTWHLAEDSNQCMEILALSYYDLPHYLKPCFLYLGLFPEDYEIKSKDLIRLWVAEGFIQQRGNEIMEDVAEDCLEELIGRSMIQVAHKRSNGSVSTCRIHDLLRDLSMSEARQVNFFGIYGDNDATSSSSSLRRVALHRNVDEYEIINRSAATLRSVLCFSNSSFFLSRLLNRGGKLLRVFHVAAVGRQENDLPNETGEAVHFRYLKVKRIRSLPSSVNNLSNLQAIILTNCVGTLPNAIWDLERLRHLYAYNWDIDGHPRLSNFRNLQTLCLHSGSWIEDGLYKLTNLRKLGISGNVDSHHRALSDASEKWSNLRSLSLVEYSSNIPPFVSFAHHQNLYKMRLVGLIKNLPKMPLDLAKLTLYGSQLQQNAIEILEKLPNLRILRLRWDSYCSEKMICSSGGFPRLESLELDCSSTRSLGVLKAVQGRRQAEHKWIPQKTRRHVKTT</sequence>
<dbReference type="OrthoDB" id="646178at2759"/>
<evidence type="ECO:0000259" key="6">
    <source>
        <dbReference type="Pfam" id="PF23559"/>
    </source>
</evidence>
<proteinExistence type="predicted"/>
<evidence type="ECO:0000256" key="2">
    <source>
        <dbReference type="ARBA" id="ARBA00022741"/>
    </source>
</evidence>
<dbReference type="Pfam" id="PF18052">
    <property type="entry name" value="Rx_N"/>
    <property type="match status" value="1"/>
</dbReference>
<evidence type="ECO:0000313" key="9">
    <source>
        <dbReference type="Proteomes" id="UP000283530"/>
    </source>
</evidence>
<dbReference type="PANTHER" id="PTHR23155:SF1205">
    <property type="entry name" value="DISEASE RESISTANCE PROTEIN RPM1"/>
    <property type="match status" value="1"/>
</dbReference>
<dbReference type="PRINTS" id="PR00364">
    <property type="entry name" value="DISEASERSIST"/>
</dbReference>
<dbReference type="AlphaFoldDB" id="A0A3S3MIA3"/>
<dbReference type="Gene3D" id="3.40.50.300">
    <property type="entry name" value="P-loop containing nucleotide triphosphate hydrolases"/>
    <property type="match status" value="1"/>
</dbReference>
<dbReference type="SUPFAM" id="SSF52058">
    <property type="entry name" value="L domain-like"/>
    <property type="match status" value="1"/>
</dbReference>
<dbReference type="InterPro" id="IPR002182">
    <property type="entry name" value="NB-ARC"/>
</dbReference>
<dbReference type="EMBL" id="QPKB01000002">
    <property type="protein sequence ID" value="RWR76953.1"/>
    <property type="molecule type" value="Genomic_DNA"/>
</dbReference>
<feature type="domain" description="Disease resistance protein winged helix" evidence="6">
    <location>
        <begin position="424"/>
        <end position="494"/>
    </location>
</feature>
<dbReference type="STRING" id="337451.A0A3S3MIA3"/>
<name>A0A3S3MIA3_9MAGN</name>
<feature type="domain" description="Disease resistance N-terminal" evidence="5">
    <location>
        <begin position="6"/>
        <end position="92"/>
    </location>
</feature>
<comment type="caution">
    <text evidence="8">The sequence shown here is derived from an EMBL/GenBank/DDBJ whole genome shotgun (WGS) entry which is preliminary data.</text>
</comment>
<dbReference type="Gene3D" id="3.80.10.10">
    <property type="entry name" value="Ribonuclease Inhibitor"/>
    <property type="match status" value="1"/>
</dbReference>
<protein>
    <submittedName>
        <fullName evidence="8">Putative disease resistance protein</fullName>
    </submittedName>
</protein>
<dbReference type="Pfam" id="PF00931">
    <property type="entry name" value="NB-ARC"/>
    <property type="match status" value="1"/>
</dbReference>
<dbReference type="GO" id="GO:0043531">
    <property type="term" value="F:ADP binding"/>
    <property type="evidence" value="ECO:0007669"/>
    <property type="project" value="InterPro"/>
</dbReference>
<dbReference type="GO" id="GO:0098542">
    <property type="term" value="P:defense response to other organism"/>
    <property type="evidence" value="ECO:0007669"/>
    <property type="project" value="TreeGrafter"/>
</dbReference>
<keyword evidence="3" id="KW-0611">Plant defense</keyword>
<evidence type="ECO:0000259" key="7">
    <source>
        <dbReference type="Pfam" id="PF23598"/>
    </source>
</evidence>
<organism evidence="8 9">
    <name type="scientific">Cinnamomum micranthum f. kanehirae</name>
    <dbReference type="NCBI Taxonomy" id="337451"/>
    <lineage>
        <taxon>Eukaryota</taxon>
        <taxon>Viridiplantae</taxon>
        <taxon>Streptophyta</taxon>
        <taxon>Embryophyta</taxon>
        <taxon>Tracheophyta</taxon>
        <taxon>Spermatophyta</taxon>
        <taxon>Magnoliopsida</taxon>
        <taxon>Magnoliidae</taxon>
        <taxon>Laurales</taxon>
        <taxon>Lauraceae</taxon>
        <taxon>Cinnamomum</taxon>
    </lineage>
</organism>
<dbReference type="Pfam" id="PF23598">
    <property type="entry name" value="LRR_14"/>
    <property type="match status" value="1"/>
</dbReference>
<dbReference type="Gene3D" id="1.10.8.430">
    <property type="entry name" value="Helical domain of apoptotic protease-activating factors"/>
    <property type="match status" value="1"/>
</dbReference>
<dbReference type="InterPro" id="IPR041118">
    <property type="entry name" value="Rx_N"/>
</dbReference>
<dbReference type="PANTHER" id="PTHR23155">
    <property type="entry name" value="DISEASE RESISTANCE PROTEIN RP"/>
    <property type="match status" value="1"/>
</dbReference>
<gene>
    <name evidence="8" type="ORF">CKAN_00542000</name>
</gene>
<keyword evidence="1" id="KW-0677">Repeat</keyword>
<evidence type="ECO:0000259" key="4">
    <source>
        <dbReference type="Pfam" id="PF00931"/>
    </source>
</evidence>
<dbReference type="InterPro" id="IPR042197">
    <property type="entry name" value="Apaf_helical"/>
</dbReference>
<dbReference type="InterPro" id="IPR038005">
    <property type="entry name" value="RX-like_CC"/>
</dbReference>
<dbReference type="SUPFAM" id="SSF52540">
    <property type="entry name" value="P-loop containing nucleoside triphosphate hydrolases"/>
    <property type="match status" value="1"/>
</dbReference>
<evidence type="ECO:0000256" key="3">
    <source>
        <dbReference type="ARBA" id="ARBA00022821"/>
    </source>
</evidence>
<dbReference type="InterPro" id="IPR032675">
    <property type="entry name" value="LRR_dom_sf"/>
</dbReference>
<dbReference type="CDD" id="cd14798">
    <property type="entry name" value="RX-CC_like"/>
    <property type="match status" value="1"/>
</dbReference>